<gene>
    <name evidence="1" type="ORF">P4G45_05555</name>
    <name evidence="2" type="ORF">P8936_05525</name>
</gene>
<accession>A0AAU7DA63</accession>
<organism evidence="2">
    <name type="scientific">Edaphobacter paludis</name>
    <dbReference type="NCBI Taxonomy" id="3035702"/>
    <lineage>
        <taxon>Bacteria</taxon>
        <taxon>Pseudomonadati</taxon>
        <taxon>Acidobacteriota</taxon>
        <taxon>Terriglobia</taxon>
        <taxon>Terriglobales</taxon>
        <taxon>Acidobacteriaceae</taxon>
        <taxon>Edaphobacter</taxon>
    </lineage>
</organism>
<proteinExistence type="predicted"/>
<protein>
    <submittedName>
        <fullName evidence="2">Uncharacterized protein</fullName>
    </submittedName>
</protein>
<dbReference type="RefSeq" id="WP_348268684.1">
    <property type="nucleotide sequence ID" value="NZ_CP121194.1"/>
</dbReference>
<name>A0AAU7DA63_9BACT</name>
<dbReference type="KEGG" id="epl:P4G45_05555"/>
<dbReference type="EMBL" id="CP121195">
    <property type="protein sequence ID" value="XBH14624.1"/>
    <property type="molecule type" value="Genomic_DNA"/>
</dbReference>
<sequence>MNEIDQLIASMKEQALTPIAFAELAFDVAHATRIALSRISPEFDKLYLAELERLRASKHVVLVPDPQETSETFSQATQAK</sequence>
<dbReference type="EMBL" id="CP121194">
    <property type="protein sequence ID" value="XBH11197.1"/>
    <property type="molecule type" value="Genomic_DNA"/>
</dbReference>
<evidence type="ECO:0000313" key="1">
    <source>
        <dbReference type="EMBL" id="XBH11197.1"/>
    </source>
</evidence>
<evidence type="ECO:0000313" key="2">
    <source>
        <dbReference type="EMBL" id="XBH14624.1"/>
    </source>
</evidence>
<reference evidence="2" key="1">
    <citation type="submission" date="2023-03" db="EMBL/GenBank/DDBJ databases">
        <title>Edaphobacter sp.</title>
        <authorList>
            <person name="Huber K.J."/>
            <person name="Papendorf J."/>
            <person name="Pilke C."/>
            <person name="Bunk B."/>
            <person name="Sproeer C."/>
            <person name="Pester M."/>
        </authorList>
    </citation>
    <scope>NUCLEOTIDE SEQUENCE</scope>
    <source>
        <strain evidence="1">DSM 109919</strain>
        <strain evidence="2">DSM 109920</strain>
    </source>
</reference>
<accession>A0AAU7CZT3</accession>
<dbReference type="AlphaFoldDB" id="A0AAU7DA63"/>